<dbReference type="InterPro" id="IPR022803">
    <property type="entry name" value="Ribosomal_uL5_dom_sf"/>
</dbReference>
<dbReference type="EMBL" id="BFAV01000004">
    <property type="protein sequence ID" value="GBF31901.1"/>
    <property type="molecule type" value="Genomic_DNA"/>
</dbReference>
<dbReference type="PROSITE" id="PS00358">
    <property type="entry name" value="RIBOSOMAL_L5"/>
    <property type="match status" value="1"/>
</dbReference>
<evidence type="ECO:0000256" key="3">
    <source>
        <dbReference type="ARBA" id="ARBA00023274"/>
    </source>
</evidence>
<evidence type="ECO:0000256" key="7">
    <source>
        <dbReference type="RuleBase" id="RU003930"/>
    </source>
</evidence>
<evidence type="ECO:0000256" key="4">
    <source>
        <dbReference type="ARBA" id="ARBA00035245"/>
    </source>
</evidence>
<dbReference type="GO" id="GO:0005840">
    <property type="term" value="C:ribosome"/>
    <property type="evidence" value="ECO:0007669"/>
    <property type="project" value="UniProtKB-KW"/>
</dbReference>
<dbReference type="InterPro" id="IPR031309">
    <property type="entry name" value="Ribosomal_uL5_C"/>
</dbReference>
<dbReference type="GO" id="GO:1990904">
    <property type="term" value="C:ribonucleoprotein complex"/>
    <property type="evidence" value="ECO:0007669"/>
    <property type="project" value="UniProtKB-KW"/>
</dbReference>
<dbReference type="InterPro" id="IPR031310">
    <property type="entry name" value="Ribosomal_uL5_N"/>
</dbReference>
<dbReference type="SUPFAM" id="SSF55282">
    <property type="entry name" value="RL5-like"/>
    <property type="match status" value="1"/>
</dbReference>
<keyword evidence="11" id="KW-1185">Reference proteome</keyword>
<protein>
    <recommendedName>
        <fullName evidence="4 6">Large ribosomal subunit protein uL5</fullName>
    </recommendedName>
</protein>
<dbReference type="OrthoDB" id="9806626at2"/>
<dbReference type="GO" id="GO:0006412">
    <property type="term" value="P:translation"/>
    <property type="evidence" value="ECO:0007669"/>
    <property type="project" value="UniProtKB-UniRule"/>
</dbReference>
<evidence type="ECO:0000259" key="8">
    <source>
        <dbReference type="Pfam" id="PF00281"/>
    </source>
</evidence>
<dbReference type="InterPro" id="IPR020929">
    <property type="entry name" value="Ribosomal_uL5_CS"/>
</dbReference>
<gene>
    <name evidence="6" type="primary">rplE</name>
    <name evidence="10" type="ORF">DCCM_0085</name>
</gene>
<comment type="caution">
    <text evidence="10">The sequence shown here is derived from an EMBL/GenBank/DDBJ whole genome shotgun (WGS) entry which is preliminary data.</text>
</comment>
<reference evidence="11" key="1">
    <citation type="submission" date="2018-02" db="EMBL/GenBank/DDBJ databases">
        <title>Genome sequence of Desulfocucumis palustris strain NAW-5.</title>
        <authorList>
            <person name="Watanabe M."/>
            <person name="Kojima H."/>
            <person name="Fukui M."/>
        </authorList>
    </citation>
    <scope>NUCLEOTIDE SEQUENCE [LARGE SCALE GENOMIC DNA]</scope>
    <source>
        <strain evidence="11">NAW-5</strain>
    </source>
</reference>
<comment type="similarity">
    <text evidence="1 6 7">Belongs to the universal ribosomal protein uL5 family.</text>
</comment>
<dbReference type="Pfam" id="PF00281">
    <property type="entry name" value="Ribosomal_L5"/>
    <property type="match status" value="1"/>
</dbReference>
<dbReference type="GO" id="GO:0003735">
    <property type="term" value="F:structural constituent of ribosome"/>
    <property type="evidence" value="ECO:0007669"/>
    <property type="project" value="InterPro"/>
</dbReference>
<dbReference type="NCBIfam" id="NF000585">
    <property type="entry name" value="PRK00010.1"/>
    <property type="match status" value="1"/>
</dbReference>
<dbReference type="AlphaFoldDB" id="A0A2L2XDJ9"/>
<dbReference type="RefSeq" id="WP_104370508.1">
    <property type="nucleotide sequence ID" value="NZ_BFAV01000004.1"/>
</dbReference>
<dbReference type="PIRSF" id="PIRSF002161">
    <property type="entry name" value="Ribosomal_L5"/>
    <property type="match status" value="1"/>
</dbReference>
<sequence length="180" mass="20502">MSRLKEKYQQQVVEAMMKKFSYKNIMEVPKLEKVVVNMGVGEAIQNSKAMDSAVGDLIIITGQRPVVTKAKKSIAAFKLRQGMKIGCKVTLRGERMYHFVDKLFSIALPRVRDFRGVSPKSFDGRGNYSMGVKEQLIFPEIEYDKIDKVRGMDIIFVTTARTDEEARELLRLMGMPFRAA</sequence>
<feature type="domain" description="Large ribosomal subunit protein uL5 C-terminal" evidence="9">
    <location>
        <begin position="84"/>
        <end position="177"/>
    </location>
</feature>
<accession>A0A2L2XDJ9</accession>
<evidence type="ECO:0000256" key="5">
    <source>
        <dbReference type="ARBA" id="ARBA00058604"/>
    </source>
</evidence>
<dbReference type="GO" id="GO:0019843">
    <property type="term" value="F:rRNA binding"/>
    <property type="evidence" value="ECO:0007669"/>
    <property type="project" value="UniProtKB-UniRule"/>
</dbReference>
<evidence type="ECO:0000256" key="6">
    <source>
        <dbReference type="HAMAP-Rule" id="MF_01333"/>
    </source>
</evidence>
<dbReference type="Pfam" id="PF00673">
    <property type="entry name" value="Ribosomal_L5_C"/>
    <property type="match status" value="1"/>
</dbReference>
<evidence type="ECO:0000313" key="10">
    <source>
        <dbReference type="EMBL" id="GBF31901.1"/>
    </source>
</evidence>
<feature type="domain" description="Large ribosomal subunit protein uL5 N-terminal" evidence="8">
    <location>
        <begin position="24"/>
        <end position="80"/>
    </location>
</feature>
<evidence type="ECO:0000256" key="2">
    <source>
        <dbReference type="ARBA" id="ARBA00022980"/>
    </source>
</evidence>
<evidence type="ECO:0000313" key="11">
    <source>
        <dbReference type="Proteomes" id="UP000239549"/>
    </source>
</evidence>
<name>A0A2L2XDJ9_9FIRM</name>
<evidence type="ECO:0000259" key="9">
    <source>
        <dbReference type="Pfam" id="PF00673"/>
    </source>
</evidence>
<comment type="function">
    <text evidence="5">This is one of the proteins that bind and probably mediate the attachment of the 5S RNA into the large ribosomal subunit, where it forms part of the central protuberance. In the 70S ribosome it contacts protein S13 of the 30S subunit (bridge B1b), connecting the 2 subunits; this bridge is implicated in subunit movement. Contacts the P site tRNA; the 5S rRNA and some of its associated proteins might help stabilize positioning of ribosome-bound tRNAs.</text>
</comment>
<proteinExistence type="inferred from homology"/>
<keyword evidence="3 6" id="KW-0687">Ribonucleoprotein</keyword>
<dbReference type="Gene3D" id="3.30.1440.10">
    <property type="match status" value="1"/>
</dbReference>
<keyword evidence="6" id="KW-0699">rRNA-binding</keyword>
<keyword evidence="6" id="KW-0694">RNA-binding</keyword>
<comment type="subunit">
    <text evidence="6">Part of the 50S ribosomal subunit; part of the 5S rRNA/L5/L18/L25 subcomplex. Contacts the 5S rRNA and the P site tRNA. Forms a bridge to the 30S subunit in the 70S ribosome.</text>
</comment>
<dbReference type="InterPro" id="IPR020930">
    <property type="entry name" value="Ribosomal_uL5_bac-type"/>
</dbReference>
<dbReference type="InterPro" id="IPR002132">
    <property type="entry name" value="Ribosomal_uL5"/>
</dbReference>
<dbReference type="HAMAP" id="MF_01333_B">
    <property type="entry name" value="Ribosomal_uL5_B"/>
    <property type="match status" value="1"/>
</dbReference>
<evidence type="ECO:0000256" key="1">
    <source>
        <dbReference type="ARBA" id="ARBA00008553"/>
    </source>
</evidence>
<comment type="function">
    <text evidence="6">This is 1 of the proteins that bind and probably mediate the attachment of the 5S RNA into the large ribosomal subunit, where it forms part of the central protuberance. In the 70S ribosome it contacts protein S13 of the 30S subunit (bridge B1b), connecting the 2 subunits; this bridge is implicated in subunit movement. Contacts the P site tRNA; the 5S rRNA and some of its associated proteins might help stabilize positioning of ribosome-bound tRNAs.</text>
</comment>
<organism evidence="10 11">
    <name type="scientific">Desulfocucumis palustris</name>
    <dbReference type="NCBI Taxonomy" id="1898651"/>
    <lineage>
        <taxon>Bacteria</taxon>
        <taxon>Bacillati</taxon>
        <taxon>Bacillota</taxon>
        <taxon>Clostridia</taxon>
        <taxon>Eubacteriales</taxon>
        <taxon>Desulfocucumaceae</taxon>
        <taxon>Desulfocucumis</taxon>
    </lineage>
</organism>
<keyword evidence="2 6" id="KW-0689">Ribosomal protein</keyword>
<keyword evidence="6" id="KW-0820">tRNA-binding</keyword>
<dbReference type="PANTHER" id="PTHR11994">
    <property type="entry name" value="60S RIBOSOMAL PROTEIN L11-RELATED"/>
    <property type="match status" value="1"/>
</dbReference>
<dbReference type="Proteomes" id="UP000239549">
    <property type="component" value="Unassembled WGS sequence"/>
</dbReference>
<dbReference type="FunFam" id="3.30.1440.10:FF:000001">
    <property type="entry name" value="50S ribosomal protein L5"/>
    <property type="match status" value="1"/>
</dbReference>
<dbReference type="GO" id="GO:0000049">
    <property type="term" value="F:tRNA binding"/>
    <property type="evidence" value="ECO:0007669"/>
    <property type="project" value="UniProtKB-UniRule"/>
</dbReference>